<organism evidence="8 9">
    <name type="scientific">Stephania yunnanensis</name>
    <dbReference type="NCBI Taxonomy" id="152371"/>
    <lineage>
        <taxon>Eukaryota</taxon>
        <taxon>Viridiplantae</taxon>
        <taxon>Streptophyta</taxon>
        <taxon>Embryophyta</taxon>
        <taxon>Tracheophyta</taxon>
        <taxon>Spermatophyta</taxon>
        <taxon>Magnoliopsida</taxon>
        <taxon>Ranunculales</taxon>
        <taxon>Menispermaceae</taxon>
        <taxon>Menispermoideae</taxon>
        <taxon>Cissampelideae</taxon>
        <taxon>Stephania</taxon>
    </lineage>
</organism>
<keyword evidence="5" id="KW-0175">Coiled coil</keyword>
<dbReference type="InterPro" id="IPR036128">
    <property type="entry name" value="Plus3-like_sf"/>
</dbReference>
<comment type="caution">
    <text evidence="8">The sequence shown here is derived from an EMBL/GenBank/DDBJ whole genome shotgun (WGS) entry which is preliminary data.</text>
</comment>
<evidence type="ECO:0000259" key="7">
    <source>
        <dbReference type="PROSITE" id="PS51360"/>
    </source>
</evidence>
<keyword evidence="2" id="KW-0805">Transcription regulation</keyword>
<dbReference type="Gene3D" id="3.90.70.200">
    <property type="entry name" value="Plus-3 domain"/>
    <property type="match status" value="1"/>
</dbReference>
<dbReference type="SUPFAM" id="SSF159042">
    <property type="entry name" value="Plus3-like"/>
    <property type="match status" value="1"/>
</dbReference>
<comment type="subcellular location">
    <subcellularLocation>
        <location evidence="1">Nucleus</location>
    </subcellularLocation>
</comment>
<dbReference type="PROSITE" id="PS51360">
    <property type="entry name" value="PLUS3"/>
    <property type="match status" value="1"/>
</dbReference>
<feature type="compositionally biased region" description="Low complexity" evidence="6">
    <location>
        <begin position="243"/>
        <end position="263"/>
    </location>
</feature>
<dbReference type="Pfam" id="PF03126">
    <property type="entry name" value="Plus-3"/>
    <property type="match status" value="1"/>
</dbReference>
<keyword evidence="3" id="KW-0804">Transcription</keyword>
<name>A0AAP0KCH8_9MAGN</name>
<evidence type="ECO:0000256" key="4">
    <source>
        <dbReference type="ARBA" id="ARBA00023242"/>
    </source>
</evidence>
<feature type="coiled-coil region" evidence="5">
    <location>
        <begin position="453"/>
        <end position="502"/>
    </location>
</feature>
<feature type="compositionally biased region" description="Basic and acidic residues" evidence="6">
    <location>
        <begin position="115"/>
        <end position="154"/>
    </location>
</feature>
<gene>
    <name evidence="8" type="ORF">Syun_008382</name>
</gene>
<sequence>MADLENLLLEAAGRTGSSRNHRHSRPQSRRQREGSYSDDGSDSKDELSDEDHGYPNRKPSGSQIPLKKRERDDDRGSRDDDDGEEGDERGGGGGGSRDSRDSRDSGEESDVGSDLYKDEYDREQLAQMTELEREMILSDRAQRRDDQRLTERVRAKQSVKKAPPLKEMATPVSGASRVRSSARSAERASAKDDALNELRAKRMKQQDQEGFRRSRDARDGRDGAAAANRDRDRDSSPLKRGRSSVAVASVSSESSDSESGSESSRSRDEGSAGNDELGESDEEKSSGKDALSIEDIKTVTIRRSKLAKWLLEPFFEEVVVGCFVRLGIGKDRNDNSIYRLCKVLNIDASDPDKQYVLEGKSTNKYLHVIFGKSEARWQMDRVSNSPPLEKEFKEWVAQMEKTGAHMPSKSELAEKQEAIQKAITYVYSAATVKQMLHEKKTASTRPLNVAAEKARLRRELEKAQSKQNGAEIDRIQTRLQELEKISREKDVKAVRLEEMNKRNRAENFKNASEMKPVNTSLKVGEAGYDPFSRRWTRSRNYYVSDSNGANGVDESVNGDAPVLVPGLGANVGVIRAADGVAATAAALEAAAGAGKLVDTSAPVDQGTFSNSLHNFELSISLAELQKFGGPQGVQLGFMARKQQIEATVGCQVPESDGRRHPLTLSVSDYKRRRGLL</sequence>
<dbReference type="PANTHER" id="PTHR13115">
    <property type="entry name" value="RNA POLYMERASE-ASSOCIATED PROTEIN RTF1 HOMOLOG"/>
    <property type="match status" value="1"/>
</dbReference>
<dbReference type="Proteomes" id="UP001420932">
    <property type="component" value="Unassembled WGS sequence"/>
</dbReference>
<dbReference type="GO" id="GO:0003677">
    <property type="term" value="F:DNA binding"/>
    <property type="evidence" value="ECO:0007669"/>
    <property type="project" value="InterPro"/>
</dbReference>
<evidence type="ECO:0000313" key="8">
    <source>
        <dbReference type="EMBL" id="KAK9150073.1"/>
    </source>
</evidence>
<feature type="compositionally biased region" description="Basic and acidic residues" evidence="6">
    <location>
        <begin position="67"/>
        <end position="78"/>
    </location>
</feature>
<evidence type="ECO:0000256" key="6">
    <source>
        <dbReference type="SAM" id="MobiDB-lite"/>
    </source>
</evidence>
<feature type="region of interest" description="Disordered" evidence="6">
    <location>
        <begin position="1"/>
        <end position="289"/>
    </location>
</feature>
<evidence type="ECO:0000256" key="2">
    <source>
        <dbReference type="ARBA" id="ARBA00023015"/>
    </source>
</evidence>
<feature type="compositionally biased region" description="Basic residues" evidence="6">
    <location>
        <begin position="19"/>
        <end position="29"/>
    </location>
</feature>
<dbReference type="GO" id="GO:0016593">
    <property type="term" value="C:Cdc73/Paf1 complex"/>
    <property type="evidence" value="ECO:0007669"/>
    <property type="project" value="TreeGrafter"/>
</dbReference>
<reference evidence="8 9" key="1">
    <citation type="submission" date="2024-01" db="EMBL/GenBank/DDBJ databases">
        <title>Genome assemblies of Stephania.</title>
        <authorList>
            <person name="Yang L."/>
        </authorList>
    </citation>
    <scope>NUCLEOTIDE SEQUENCE [LARGE SCALE GENOMIC DNA]</scope>
    <source>
        <strain evidence="8">YNDBR</strain>
        <tissue evidence="8">Leaf</tissue>
    </source>
</reference>
<dbReference type="AlphaFoldDB" id="A0AAP0KCH8"/>
<dbReference type="GO" id="GO:1990269">
    <property type="term" value="F:RNA polymerase II C-terminal domain phosphoserine binding"/>
    <property type="evidence" value="ECO:0007669"/>
    <property type="project" value="TreeGrafter"/>
</dbReference>
<protein>
    <recommendedName>
        <fullName evidence="7">Plus3 domain-containing protein</fullName>
    </recommendedName>
</protein>
<proteinExistence type="predicted"/>
<keyword evidence="9" id="KW-1185">Reference proteome</keyword>
<accession>A0AAP0KCH8</accession>
<dbReference type="EMBL" id="JBBNAF010000004">
    <property type="protein sequence ID" value="KAK9150073.1"/>
    <property type="molecule type" value="Genomic_DNA"/>
</dbReference>
<evidence type="ECO:0000313" key="9">
    <source>
        <dbReference type="Proteomes" id="UP001420932"/>
    </source>
</evidence>
<feature type="compositionally biased region" description="Basic and acidic residues" evidence="6">
    <location>
        <begin position="184"/>
        <end position="237"/>
    </location>
</feature>
<evidence type="ECO:0000256" key="3">
    <source>
        <dbReference type="ARBA" id="ARBA00023163"/>
    </source>
</evidence>
<evidence type="ECO:0000256" key="1">
    <source>
        <dbReference type="ARBA" id="ARBA00004123"/>
    </source>
</evidence>
<dbReference type="FunFam" id="3.90.70.200:FF:000003">
    <property type="entry name" value="RNA polymerase-associated protein RTF1"/>
    <property type="match status" value="1"/>
</dbReference>
<keyword evidence="4" id="KW-0539">Nucleus</keyword>
<evidence type="ECO:0000256" key="5">
    <source>
        <dbReference type="SAM" id="Coils"/>
    </source>
</evidence>
<feature type="compositionally biased region" description="Basic and acidic residues" evidence="6">
    <location>
        <begin position="97"/>
        <end position="106"/>
    </location>
</feature>
<feature type="domain" description="Plus3" evidence="7">
    <location>
        <begin position="290"/>
        <end position="424"/>
    </location>
</feature>
<dbReference type="InterPro" id="IPR004343">
    <property type="entry name" value="Plus-3_dom"/>
</dbReference>
<feature type="compositionally biased region" description="Basic and acidic residues" evidence="6">
    <location>
        <begin position="30"/>
        <end position="54"/>
    </location>
</feature>
<dbReference type="PANTHER" id="PTHR13115:SF8">
    <property type="entry name" value="RNA POLYMERASE-ASSOCIATED PROTEIN RTF1 HOMOLOG"/>
    <property type="match status" value="1"/>
</dbReference>
<dbReference type="SMART" id="SM00719">
    <property type="entry name" value="Plus3"/>
    <property type="match status" value="1"/>
</dbReference>